<dbReference type="InterPro" id="IPR021860">
    <property type="entry name" value="Peptidase_S12_Pab87-rel_C"/>
</dbReference>
<dbReference type="AlphaFoldDB" id="A0A8H8UD15"/>
<organism evidence="4 5">
    <name type="scientific">Lachnellula occidentalis</name>
    <dbReference type="NCBI Taxonomy" id="215460"/>
    <lineage>
        <taxon>Eukaryota</taxon>
        <taxon>Fungi</taxon>
        <taxon>Dikarya</taxon>
        <taxon>Ascomycota</taxon>
        <taxon>Pezizomycotina</taxon>
        <taxon>Leotiomycetes</taxon>
        <taxon>Helotiales</taxon>
        <taxon>Lachnaceae</taxon>
        <taxon>Lachnellula</taxon>
    </lineage>
</organism>
<evidence type="ECO:0000259" key="3">
    <source>
        <dbReference type="Pfam" id="PF11954"/>
    </source>
</evidence>
<dbReference type="OrthoDB" id="5946976at2759"/>
<keyword evidence="5" id="KW-1185">Reference proteome</keyword>
<evidence type="ECO:0000313" key="4">
    <source>
        <dbReference type="EMBL" id="TVY43486.1"/>
    </source>
</evidence>
<dbReference type="Proteomes" id="UP000443090">
    <property type="component" value="Unassembled WGS sequence"/>
</dbReference>
<dbReference type="PANTHER" id="PTHR46825">
    <property type="entry name" value="D-ALANYL-D-ALANINE-CARBOXYPEPTIDASE/ENDOPEPTIDASE AMPH"/>
    <property type="match status" value="1"/>
</dbReference>
<dbReference type="SUPFAM" id="SSF56601">
    <property type="entry name" value="beta-lactamase/transpeptidase-like"/>
    <property type="match status" value="1"/>
</dbReference>
<feature type="domain" description="Peptidase S12 Pab87-related C-terminal" evidence="3">
    <location>
        <begin position="422"/>
        <end position="523"/>
    </location>
</feature>
<dbReference type="Pfam" id="PF11954">
    <property type="entry name" value="DUF3471"/>
    <property type="match status" value="1"/>
</dbReference>
<accession>A0A8H8UD15</accession>
<proteinExistence type="inferred from homology"/>
<evidence type="ECO:0000256" key="1">
    <source>
        <dbReference type="ARBA" id="ARBA00038215"/>
    </source>
</evidence>
<evidence type="ECO:0000259" key="2">
    <source>
        <dbReference type="Pfam" id="PF00144"/>
    </source>
</evidence>
<evidence type="ECO:0000313" key="5">
    <source>
        <dbReference type="Proteomes" id="UP000443090"/>
    </source>
</evidence>
<protein>
    <submittedName>
        <fullName evidence="4">Penicillin-binding protein</fullName>
    </submittedName>
</protein>
<dbReference type="Gene3D" id="3.40.710.10">
    <property type="entry name" value="DD-peptidase/beta-lactamase superfamily"/>
    <property type="match status" value="1"/>
</dbReference>
<sequence length="557" mass="62775">MFEFLPFGAMKFQNENHSAMSRVQQLAPEIQQICNISGTAGASIGILHKGKVLQKANFGFRNVAARTVPNYETIYGIGSITKAFVAAGVGKLIHEQKLTWTTPIKSIIPEWQNVDPAITNLTTIVDCLAHRIGLAGDYSFTFQGDGDALLPVDQLIPLLNAMYPASPFREQWIYSSWGYSLAGVIIERLSGQSVNDFLQQNVYKPLGMKVTTTQPKFPSEANIAEPYSSLEDGTPNHLKTRQVFKDTVFEAAASIFTNVDDMLLWASAIIDTQSSSLKETETILSGQIPMLPPSFRERSYAMGWIRTQLPGVVGLMGDNSMILPIKELPQLGDKSPSILAFYHQGLIVGYYSSIFLFPESQSAIIVLTNSIALCDAAEFIAQAYTQALFDFKDPTDYVDLARKASRRLVSIYEELGKTIEEQRKPNTLHHPLDAYTGRFWNKLHNFVLEVKRHATQPELLQFVFQGLDTQIYDLRHLANDTFEWILTLDQESKRGRYHTWEPEFYSITFIPDGSDVDALRWAANPVDFPSVEIFEREGKQADYLKENLKDFPEVKLW</sequence>
<dbReference type="InterPro" id="IPR050491">
    <property type="entry name" value="AmpC-like"/>
</dbReference>
<dbReference type="InterPro" id="IPR012338">
    <property type="entry name" value="Beta-lactam/transpept-like"/>
</dbReference>
<comment type="similarity">
    <text evidence="1">Belongs to the peptidase S12 family.</text>
</comment>
<reference evidence="4 5" key="1">
    <citation type="submission" date="2018-05" db="EMBL/GenBank/DDBJ databases">
        <title>Genome sequencing and assembly of the regulated plant pathogen Lachnellula willkommii and related sister species for the development of diagnostic species identification markers.</title>
        <authorList>
            <person name="Giroux E."/>
            <person name="Bilodeau G."/>
        </authorList>
    </citation>
    <scope>NUCLEOTIDE SEQUENCE [LARGE SCALE GENOMIC DNA]</scope>
    <source>
        <strain evidence="4 5">CBS 160.35</strain>
    </source>
</reference>
<feature type="domain" description="Beta-lactamase-related" evidence="2">
    <location>
        <begin position="38"/>
        <end position="370"/>
    </location>
</feature>
<name>A0A8H8UD15_9HELO</name>
<comment type="caution">
    <text evidence="4">The sequence shown here is derived from an EMBL/GenBank/DDBJ whole genome shotgun (WGS) entry which is preliminary data.</text>
</comment>
<dbReference type="Pfam" id="PF00144">
    <property type="entry name" value="Beta-lactamase"/>
    <property type="match status" value="1"/>
</dbReference>
<dbReference type="EMBL" id="QGMI01000277">
    <property type="protein sequence ID" value="TVY43486.1"/>
    <property type="molecule type" value="Genomic_DNA"/>
</dbReference>
<gene>
    <name evidence="4" type="primary">pbp</name>
    <name evidence="4" type="ORF">LOCC1_G003786</name>
</gene>
<dbReference type="PANTHER" id="PTHR46825:SF14">
    <property type="entry name" value="BETA-LACTAMASE-RELATED DOMAIN-CONTAINING PROTEIN"/>
    <property type="match status" value="1"/>
</dbReference>
<dbReference type="InterPro" id="IPR001466">
    <property type="entry name" value="Beta-lactam-related"/>
</dbReference>